<evidence type="ECO:0000313" key="1">
    <source>
        <dbReference type="EMBL" id="MYM74396.1"/>
    </source>
</evidence>
<dbReference type="InterPro" id="IPR021295">
    <property type="entry name" value="DUF2867"/>
</dbReference>
<accession>A0A7X4H328</accession>
<dbReference type="EMBL" id="WWCR01000023">
    <property type="protein sequence ID" value="MYM74396.1"/>
    <property type="molecule type" value="Genomic_DNA"/>
</dbReference>
<dbReference type="Proteomes" id="UP000469734">
    <property type="component" value="Unassembled WGS sequence"/>
</dbReference>
<dbReference type="RefSeq" id="WP_161047243.1">
    <property type="nucleotide sequence ID" value="NZ_WWCR01000023.1"/>
</dbReference>
<dbReference type="Proteomes" id="UP000466332">
    <property type="component" value="Unassembled WGS sequence"/>
</dbReference>
<keyword evidence="3" id="KW-1185">Reference proteome</keyword>
<dbReference type="EMBL" id="WWCS01000019">
    <property type="protein sequence ID" value="MYN42330.1"/>
    <property type="molecule type" value="Genomic_DNA"/>
</dbReference>
<evidence type="ECO:0000313" key="3">
    <source>
        <dbReference type="Proteomes" id="UP000466332"/>
    </source>
</evidence>
<sequence>MTTATIATTAIPQHTEIAQHLRGADFHDCYQIDIAPTSESALALYLKVVAATPRWVNAMMTLRNRIVQLVGLKNLGALGDTDSAKPASAYRVGDRVGIFSIVYLSDQEVILGDSDKHLNVEVSVCKLTDKVAVSTVVHTRNALGRIYMLFVAPAHRRIVPATLRNARFL</sequence>
<reference evidence="3 4" key="1">
    <citation type="submission" date="2019-12" db="EMBL/GenBank/DDBJ databases">
        <title>Novel species isolated from a subtropical stream in China.</title>
        <authorList>
            <person name="Lu H."/>
        </authorList>
    </citation>
    <scope>NUCLEOTIDE SEQUENCE [LARGE SCALE GENOMIC DNA]</scope>
    <source>
        <strain evidence="2 3">FT109W</strain>
        <strain evidence="1 4">FT134W</strain>
    </source>
</reference>
<proteinExistence type="predicted"/>
<comment type="caution">
    <text evidence="1">The sequence shown here is derived from an EMBL/GenBank/DDBJ whole genome shotgun (WGS) entry which is preliminary data.</text>
</comment>
<evidence type="ECO:0000313" key="2">
    <source>
        <dbReference type="EMBL" id="MYN42330.1"/>
    </source>
</evidence>
<gene>
    <name evidence="2" type="ORF">GTP55_23590</name>
    <name evidence="1" type="ORF">GTP56_19675</name>
</gene>
<organism evidence="1 4">
    <name type="scientific">Duganella margarita</name>
    <dbReference type="NCBI Taxonomy" id="2692170"/>
    <lineage>
        <taxon>Bacteria</taxon>
        <taxon>Pseudomonadati</taxon>
        <taxon>Pseudomonadota</taxon>
        <taxon>Betaproteobacteria</taxon>
        <taxon>Burkholderiales</taxon>
        <taxon>Oxalobacteraceae</taxon>
        <taxon>Telluria group</taxon>
        <taxon>Duganella</taxon>
    </lineage>
</organism>
<dbReference type="Pfam" id="PF11066">
    <property type="entry name" value="DUF2867"/>
    <property type="match status" value="1"/>
</dbReference>
<dbReference type="AlphaFoldDB" id="A0A7X4H328"/>
<protein>
    <submittedName>
        <fullName evidence="1">DUF2867 domain-containing protein</fullName>
    </submittedName>
</protein>
<evidence type="ECO:0000313" key="4">
    <source>
        <dbReference type="Proteomes" id="UP000469734"/>
    </source>
</evidence>
<name>A0A7X4H328_9BURK</name>